<keyword evidence="3" id="KW-0433">Leucine-rich repeat</keyword>
<evidence type="ECO:0000256" key="2">
    <source>
        <dbReference type="ARBA" id="ARBA00022490"/>
    </source>
</evidence>
<protein>
    <submittedName>
        <fullName evidence="6">Leucine rich repeat containing 51</fullName>
    </submittedName>
</protein>
<evidence type="ECO:0000256" key="5">
    <source>
        <dbReference type="SAM" id="MobiDB-lite"/>
    </source>
</evidence>
<dbReference type="OMA" id="FMNIGNF"/>
<reference evidence="6 7" key="1">
    <citation type="submission" date="2010-05" db="EMBL/GenBank/DDBJ databases">
        <title>The Genome Sequence of Thecamonas trahens ATCC 50062.</title>
        <authorList>
            <consortium name="The Broad Institute Genome Sequencing Platform"/>
            <person name="Russ C."/>
            <person name="Cuomo C."/>
            <person name="Shea T."/>
            <person name="Young S.K."/>
            <person name="Zeng Q."/>
            <person name="Koehrsen M."/>
            <person name="Haas B."/>
            <person name="Borodovsky M."/>
            <person name="Guigo R."/>
            <person name="Alvarado L."/>
            <person name="Berlin A."/>
            <person name="Bochicchio J."/>
            <person name="Borenstein D."/>
            <person name="Chapman S."/>
            <person name="Chen Z."/>
            <person name="Freedman E."/>
            <person name="Gellesch M."/>
            <person name="Goldberg J."/>
            <person name="Griggs A."/>
            <person name="Gujja S."/>
            <person name="Heilman E."/>
            <person name="Heiman D."/>
            <person name="Hepburn T."/>
            <person name="Howarth C."/>
            <person name="Jen D."/>
            <person name="Larson L."/>
            <person name="Mehta T."/>
            <person name="Park D."/>
            <person name="Pearson M."/>
            <person name="Roberts A."/>
            <person name="Saif S."/>
            <person name="Shenoy N."/>
            <person name="Sisk P."/>
            <person name="Stolte C."/>
            <person name="Sykes S."/>
            <person name="Thomson T."/>
            <person name="Walk T."/>
            <person name="White J."/>
            <person name="Yandava C."/>
            <person name="Burger G."/>
            <person name="Gray M.W."/>
            <person name="Holland P.W.H."/>
            <person name="King N."/>
            <person name="Lang F.B.F."/>
            <person name="Roger A.J."/>
            <person name="Ruiz-Trillo I."/>
            <person name="Lander E."/>
            <person name="Nusbaum C."/>
        </authorList>
    </citation>
    <scope>NUCLEOTIDE SEQUENCE [LARGE SCALE GENOMIC DNA]</scope>
    <source>
        <strain evidence="6 7">ATCC 50062</strain>
    </source>
</reference>
<accession>A0A0L0DMU4</accession>
<dbReference type="EMBL" id="GL349437">
    <property type="protein sequence ID" value="KNC53570.1"/>
    <property type="molecule type" value="Genomic_DNA"/>
</dbReference>
<feature type="region of interest" description="Disordered" evidence="5">
    <location>
        <begin position="86"/>
        <end position="114"/>
    </location>
</feature>
<gene>
    <name evidence="6" type="ORF">AMSG_01280</name>
</gene>
<evidence type="ECO:0000256" key="1">
    <source>
        <dbReference type="ARBA" id="ARBA00004496"/>
    </source>
</evidence>
<keyword evidence="7" id="KW-1185">Reference proteome</keyword>
<dbReference type="RefSeq" id="XP_013761887.1">
    <property type="nucleotide sequence ID" value="XM_013906433.1"/>
</dbReference>
<proteinExistence type="predicted"/>
<keyword evidence="4" id="KW-0677">Repeat</keyword>
<dbReference type="AlphaFoldDB" id="A0A0L0DMU4"/>
<dbReference type="STRING" id="461836.A0A0L0DMU4"/>
<dbReference type="PANTHER" id="PTHR46545:SF1">
    <property type="entry name" value="LEUCINE-RICH REPEAT-CONTAINING PROTEIN 51"/>
    <property type="match status" value="1"/>
</dbReference>
<sequence>MASRQRPAAPLYRNVQSRIAAGTRSRAALPPLDYSFKELTDVLSIVHEEPRSGYRRIVEIDDEEMEAAARQAAVLGGVAGDDGDDVEAGASAKALSGPQTKGRGKGKAPSRPPGITTAIRLCNNYLSSLDGLEEALAEVLDEPAELKWIDLSFNALVDIDEVLTFFPHLTTLYLHGNNIGALPDADNDDDVAAVALANDNTLLGGGGPGDNDDDDAAAAAAAAATARRRRRKRVSLDMVDKLGLLPNLKALTLHGNPIESHPHYKNYVLSVCPSLRHLDFTGVTRADRAAAQAWASMHRARYRARSRPSP</sequence>
<dbReference type="SUPFAM" id="SSF52058">
    <property type="entry name" value="L domain-like"/>
    <property type="match status" value="1"/>
</dbReference>
<keyword evidence="2" id="KW-0963">Cytoplasm</keyword>
<comment type="subcellular location">
    <subcellularLocation>
        <location evidence="1">Cytoplasm</location>
    </subcellularLocation>
</comment>
<organism evidence="6 7">
    <name type="scientific">Thecamonas trahens ATCC 50062</name>
    <dbReference type="NCBI Taxonomy" id="461836"/>
    <lineage>
        <taxon>Eukaryota</taxon>
        <taxon>Apusozoa</taxon>
        <taxon>Apusomonadida</taxon>
        <taxon>Apusomonadidae</taxon>
        <taxon>Thecamonas</taxon>
    </lineage>
</organism>
<evidence type="ECO:0000256" key="4">
    <source>
        <dbReference type="ARBA" id="ARBA00022737"/>
    </source>
</evidence>
<evidence type="ECO:0000256" key="3">
    <source>
        <dbReference type="ARBA" id="ARBA00022614"/>
    </source>
</evidence>
<evidence type="ECO:0000313" key="7">
    <source>
        <dbReference type="Proteomes" id="UP000054408"/>
    </source>
</evidence>
<name>A0A0L0DMU4_THETB</name>
<dbReference type="Proteomes" id="UP000054408">
    <property type="component" value="Unassembled WGS sequence"/>
</dbReference>
<dbReference type="InterPro" id="IPR032675">
    <property type="entry name" value="LRR_dom_sf"/>
</dbReference>
<dbReference type="eggNOG" id="KOG1644">
    <property type="taxonomic scope" value="Eukaryota"/>
</dbReference>
<evidence type="ECO:0000313" key="6">
    <source>
        <dbReference type="EMBL" id="KNC53570.1"/>
    </source>
</evidence>
<dbReference type="PANTHER" id="PTHR46545">
    <property type="entry name" value="LEUCINE-RICH REPEAT-CONTAINING PROTEIN 51"/>
    <property type="match status" value="1"/>
</dbReference>
<dbReference type="Gene3D" id="3.80.10.10">
    <property type="entry name" value="Ribonuclease Inhibitor"/>
    <property type="match status" value="1"/>
</dbReference>
<dbReference type="GeneID" id="25561035"/>
<dbReference type="OrthoDB" id="676979at2759"/>
<dbReference type="GO" id="GO:0005737">
    <property type="term" value="C:cytoplasm"/>
    <property type="evidence" value="ECO:0007669"/>
    <property type="project" value="UniProtKB-SubCell"/>
</dbReference>